<dbReference type="Proteomes" id="UP000011115">
    <property type="component" value="Unassembled WGS sequence"/>
</dbReference>
<feature type="region of interest" description="Disordered" evidence="1">
    <location>
        <begin position="384"/>
        <end position="417"/>
    </location>
</feature>
<reference evidence="4" key="1">
    <citation type="journal article" date="2011" name="Nature">
        <title>Genome sequence and analysis of the tuber crop potato.</title>
        <authorList>
            <consortium name="The Potato Genome Sequencing Consortium"/>
        </authorList>
    </citation>
    <scope>NUCLEOTIDE SEQUENCE [LARGE SCALE GENOMIC DNA]</scope>
    <source>
        <strain evidence="4">cv. DM1-3 516 R44</strain>
    </source>
</reference>
<keyword evidence="4" id="KW-1185">Reference proteome</keyword>
<protein>
    <submittedName>
        <fullName evidence="3">Integrase core domain containing protein</fullName>
    </submittedName>
</protein>
<dbReference type="InterPro" id="IPR046796">
    <property type="entry name" value="Transposase_32_dom"/>
</dbReference>
<feature type="domain" description="Putative plant transposon protein" evidence="2">
    <location>
        <begin position="122"/>
        <end position="333"/>
    </location>
</feature>
<evidence type="ECO:0000313" key="3">
    <source>
        <dbReference type="EnsemblPlants" id="PGSC0003DMT400087907"/>
    </source>
</evidence>
<evidence type="ECO:0000256" key="1">
    <source>
        <dbReference type="SAM" id="MobiDB-lite"/>
    </source>
</evidence>
<evidence type="ECO:0000259" key="2">
    <source>
        <dbReference type="Pfam" id="PF20167"/>
    </source>
</evidence>
<dbReference type="PaxDb" id="4113-PGSC0003DMT400087907"/>
<evidence type="ECO:0000313" key="4">
    <source>
        <dbReference type="Proteomes" id="UP000011115"/>
    </source>
</evidence>
<name>M1DET9_SOLTU</name>
<dbReference type="InParanoid" id="M1DET9"/>
<proteinExistence type="predicted"/>
<accession>M1DET9</accession>
<feature type="compositionally biased region" description="Basic and acidic residues" evidence="1">
    <location>
        <begin position="1"/>
        <end position="14"/>
    </location>
</feature>
<feature type="region of interest" description="Disordered" evidence="1">
    <location>
        <begin position="1"/>
        <end position="62"/>
    </location>
</feature>
<dbReference type="EnsemblPlants" id="PGSC0003DMT400087907">
    <property type="protein sequence ID" value="PGSC0003DMT400087907"/>
    <property type="gene ID" value="PGSC0003DMG400037478"/>
</dbReference>
<dbReference type="AlphaFoldDB" id="M1DET9"/>
<dbReference type="HOGENOM" id="CLU_028647_1_0_1"/>
<sequence>MKKKEKEKEKKKKEEEEEEEDEDKKEKKQKKKEKEKKEKNSHYRAASSDEATSSGNIPIPPNTDPALVAEELNRWCVKGQWLIYRDASMLNEKRKKARLITEEHRVLTGSLHTILNIHRLYQKHKCEWMDRSPRTYSEEIVRELYASYAATLCGYIDKRSNPTSQDPLTSTLVRGFSVDISQITISQFLYGLGTRWALSITKFDYRWDIVMSGAFQRIAEQREVVLLWMARHIAVGRERAEWVSTPRLGIRKATLNLVAKFFWLLVRNRISPTKFDNALTWDRSMMVAALVVGFEIDFSHMLLVEIHEREFRTTTTLPFPCMIFQLCRDSGVPIWHCDTLVQAIETLDIGLIRDEANVASPQCGPQIVVLPLREDLVGDVEQMQADDPAPPAHTNNAPASPSQAANRAPSSSRATPSLGNVVVPLAQV</sequence>
<organism evidence="3 4">
    <name type="scientific">Solanum tuberosum</name>
    <name type="common">Potato</name>
    <dbReference type="NCBI Taxonomy" id="4113"/>
    <lineage>
        <taxon>Eukaryota</taxon>
        <taxon>Viridiplantae</taxon>
        <taxon>Streptophyta</taxon>
        <taxon>Embryophyta</taxon>
        <taxon>Tracheophyta</taxon>
        <taxon>Spermatophyta</taxon>
        <taxon>Magnoliopsida</taxon>
        <taxon>eudicotyledons</taxon>
        <taxon>Gunneridae</taxon>
        <taxon>Pentapetalae</taxon>
        <taxon>asterids</taxon>
        <taxon>lamiids</taxon>
        <taxon>Solanales</taxon>
        <taxon>Solanaceae</taxon>
        <taxon>Solanoideae</taxon>
        <taxon>Solaneae</taxon>
        <taxon>Solanum</taxon>
    </lineage>
</organism>
<dbReference type="GO" id="GO:0034605">
    <property type="term" value="P:cellular response to heat"/>
    <property type="evidence" value="ECO:0000318"/>
    <property type="project" value="GO_Central"/>
</dbReference>
<feature type="compositionally biased region" description="Low complexity" evidence="1">
    <location>
        <begin position="392"/>
        <end position="417"/>
    </location>
</feature>
<dbReference type="Pfam" id="PF20167">
    <property type="entry name" value="Transposase_32"/>
    <property type="match status" value="1"/>
</dbReference>
<reference evidence="3" key="2">
    <citation type="submission" date="2015-06" db="UniProtKB">
        <authorList>
            <consortium name="EnsemblPlants"/>
        </authorList>
    </citation>
    <scope>IDENTIFICATION</scope>
    <source>
        <strain evidence="3">DM1-3 516 R44</strain>
    </source>
</reference>
<dbReference type="Gramene" id="PGSC0003DMT400087907">
    <property type="protein sequence ID" value="PGSC0003DMT400087907"/>
    <property type="gene ID" value="PGSC0003DMG400037478"/>
</dbReference>